<keyword evidence="2 4" id="KW-0560">Oxidoreductase</keyword>
<organism evidence="7 8">
    <name type="scientific">Flagellimonas yonaguniensis</name>
    <dbReference type="NCBI Taxonomy" id="3031325"/>
    <lineage>
        <taxon>Bacteria</taxon>
        <taxon>Pseudomonadati</taxon>
        <taxon>Bacteroidota</taxon>
        <taxon>Flavobacteriia</taxon>
        <taxon>Flavobacteriales</taxon>
        <taxon>Flavobacteriaceae</taxon>
        <taxon>Flagellimonas</taxon>
    </lineage>
</organism>
<evidence type="ECO:0000256" key="3">
    <source>
        <dbReference type="ARBA" id="ARBA00023027"/>
    </source>
</evidence>
<dbReference type="Pfam" id="PF02826">
    <property type="entry name" value="2-Hacid_dh_C"/>
    <property type="match status" value="1"/>
</dbReference>
<name>A0ABT5Y3Y2_9FLAO</name>
<reference evidence="7 8" key="1">
    <citation type="submission" date="2023-03" db="EMBL/GenBank/DDBJ databases">
        <title>Muricauda XX sp. nov. and Muricauda XXX sp. nov., two novel species isolated from Okinawa Trough.</title>
        <authorList>
            <person name="Cao W."/>
            <person name="Deng X."/>
        </authorList>
    </citation>
    <scope>NUCLEOTIDE SEQUENCE [LARGE SCALE GENOMIC DNA]</scope>
    <source>
        <strain evidence="7 8">334s03</strain>
    </source>
</reference>
<comment type="similarity">
    <text evidence="1 4">Belongs to the D-isomer specific 2-hydroxyacid dehydrogenase family.</text>
</comment>
<dbReference type="InterPro" id="IPR006139">
    <property type="entry name" value="D-isomer_2_OHA_DH_cat_dom"/>
</dbReference>
<dbReference type="PROSITE" id="PS00671">
    <property type="entry name" value="D_2_HYDROXYACID_DH_3"/>
    <property type="match status" value="1"/>
</dbReference>
<dbReference type="Proteomes" id="UP001221366">
    <property type="component" value="Unassembled WGS sequence"/>
</dbReference>
<evidence type="ECO:0000259" key="6">
    <source>
        <dbReference type="Pfam" id="PF02826"/>
    </source>
</evidence>
<evidence type="ECO:0000256" key="4">
    <source>
        <dbReference type="RuleBase" id="RU003719"/>
    </source>
</evidence>
<evidence type="ECO:0000256" key="2">
    <source>
        <dbReference type="ARBA" id="ARBA00023002"/>
    </source>
</evidence>
<dbReference type="Pfam" id="PF00389">
    <property type="entry name" value="2-Hacid_dh"/>
    <property type="match status" value="1"/>
</dbReference>
<keyword evidence="3" id="KW-0520">NAD</keyword>
<gene>
    <name evidence="7" type="ORF">PY092_18495</name>
</gene>
<dbReference type="EMBL" id="JARFVB010000020">
    <property type="protein sequence ID" value="MDF0718158.1"/>
    <property type="molecule type" value="Genomic_DNA"/>
</dbReference>
<dbReference type="InterPro" id="IPR029753">
    <property type="entry name" value="D-isomer_DH_CS"/>
</dbReference>
<keyword evidence="8" id="KW-1185">Reference proteome</keyword>
<comment type="caution">
    <text evidence="7">The sequence shown here is derived from an EMBL/GenBank/DDBJ whole genome shotgun (WGS) entry which is preliminary data.</text>
</comment>
<dbReference type="CDD" id="cd12165">
    <property type="entry name" value="2-Hacid_dh_6"/>
    <property type="match status" value="1"/>
</dbReference>
<dbReference type="InterPro" id="IPR036291">
    <property type="entry name" value="NAD(P)-bd_dom_sf"/>
</dbReference>
<dbReference type="SUPFAM" id="SSF52283">
    <property type="entry name" value="Formate/glycerate dehydrogenase catalytic domain-like"/>
    <property type="match status" value="1"/>
</dbReference>
<evidence type="ECO:0000256" key="1">
    <source>
        <dbReference type="ARBA" id="ARBA00005854"/>
    </source>
</evidence>
<dbReference type="RefSeq" id="WP_114491780.1">
    <property type="nucleotide sequence ID" value="NZ_JARFVB010000020.1"/>
</dbReference>
<proteinExistence type="inferred from homology"/>
<dbReference type="InterPro" id="IPR006140">
    <property type="entry name" value="D-isomer_DH_NAD-bd"/>
</dbReference>
<protein>
    <submittedName>
        <fullName evidence="7">2-hydroxyacid dehydrogenase</fullName>
    </submittedName>
</protein>
<evidence type="ECO:0000259" key="5">
    <source>
        <dbReference type="Pfam" id="PF00389"/>
    </source>
</evidence>
<dbReference type="Gene3D" id="3.40.50.720">
    <property type="entry name" value="NAD(P)-binding Rossmann-like Domain"/>
    <property type="match status" value="2"/>
</dbReference>
<sequence>MKIVITFKTFPEQKKLMKQFSGNGLETVFLEDSPKEMIADIVSTADILLSWNPEKEGLYNHAVSCKNVKFMQLLSAGYDHVNLERFPDSMKIAANQGAYAEPMAEHALAMILALSKRLSIYHNHLSDGIFNQLKSTTKSMRGSVLGIIGFGSIGKATANLMKPLGVKVFAINTTGKTNEKVEFIGTLNDLDFVLKNADSLLISCPLNEQTNNLINKQKLDLMKPNAVLVNVARGQIINEKELYDHLKTHPDFYAGIDAWWVEPFKYGKFELHFPFFELPNILGSPHNSAMVEDAMIIGTEKAIDNVKLFIRGEKVSGLIH</sequence>
<dbReference type="SUPFAM" id="SSF51735">
    <property type="entry name" value="NAD(P)-binding Rossmann-fold domains"/>
    <property type="match status" value="1"/>
</dbReference>
<dbReference type="PANTHER" id="PTHR43761:SF1">
    <property type="entry name" value="D-ISOMER SPECIFIC 2-HYDROXYACID DEHYDROGENASE CATALYTIC DOMAIN-CONTAINING PROTEIN-RELATED"/>
    <property type="match status" value="1"/>
</dbReference>
<feature type="domain" description="D-isomer specific 2-hydroxyacid dehydrogenase NAD-binding" evidence="6">
    <location>
        <begin position="108"/>
        <end position="287"/>
    </location>
</feature>
<dbReference type="PANTHER" id="PTHR43761">
    <property type="entry name" value="D-ISOMER SPECIFIC 2-HYDROXYACID DEHYDROGENASE FAMILY PROTEIN (AFU_ORTHOLOGUE AFUA_1G13630)"/>
    <property type="match status" value="1"/>
</dbReference>
<dbReference type="InterPro" id="IPR050418">
    <property type="entry name" value="D-iso_2-hydroxyacid_DH_PdxB"/>
</dbReference>
<evidence type="ECO:0000313" key="8">
    <source>
        <dbReference type="Proteomes" id="UP001221366"/>
    </source>
</evidence>
<feature type="domain" description="D-isomer specific 2-hydroxyacid dehydrogenase catalytic" evidence="5">
    <location>
        <begin position="10"/>
        <end position="316"/>
    </location>
</feature>
<accession>A0ABT5Y3Y2</accession>
<evidence type="ECO:0000313" key="7">
    <source>
        <dbReference type="EMBL" id="MDF0718158.1"/>
    </source>
</evidence>